<dbReference type="AlphaFoldDB" id="A0A4C1WW83"/>
<keyword evidence="2" id="KW-1185">Reference proteome</keyword>
<dbReference type="EMBL" id="BGZK01000647">
    <property type="protein sequence ID" value="GBP54439.1"/>
    <property type="molecule type" value="Genomic_DNA"/>
</dbReference>
<sequence length="77" mass="8556">MLVLTVLSFRRTASPREIVIERGPVVQQELIPSLSPELPLRRNLCKYDVIPPCPVRTCTYVGVNLLLLIGAKLEGTV</sequence>
<name>A0A4C1WW83_EUMVA</name>
<accession>A0A4C1WW83</accession>
<protein>
    <submittedName>
        <fullName evidence="1">Uncharacterized protein</fullName>
    </submittedName>
</protein>
<evidence type="ECO:0000313" key="2">
    <source>
        <dbReference type="Proteomes" id="UP000299102"/>
    </source>
</evidence>
<comment type="caution">
    <text evidence="1">The sequence shown here is derived from an EMBL/GenBank/DDBJ whole genome shotgun (WGS) entry which is preliminary data.</text>
</comment>
<gene>
    <name evidence="1" type="ORF">EVAR_35996_1</name>
</gene>
<organism evidence="1 2">
    <name type="scientific">Eumeta variegata</name>
    <name type="common">Bagworm moth</name>
    <name type="synonym">Eumeta japonica</name>
    <dbReference type="NCBI Taxonomy" id="151549"/>
    <lineage>
        <taxon>Eukaryota</taxon>
        <taxon>Metazoa</taxon>
        <taxon>Ecdysozoa</taxon>
        <taxon>Arthropoda</taxon>
        <taxon>Hexapoda</taxon>
        <taxon>Insecta</taxon>
        <taxon>Pterygota</taxon>
        <taxon>Neoptera</taxon>
        <taxon>Endopterygota</taxon>
        <taxon>Lepidoptera</taxon>
        <taxon>Glossata</taxon>
        <taxon>Ditrysia</taxon>
        <taxon>Tineoidea</taxon>
        <taxon>Psychidae</taxon>
        <taxon>Oiketicinae</taxon>
        <taxon>Eumeta</taxon>
    </lineage>
</organism>
<evidence type="ECO:0000313" key="1">
    <source>
        <dbReference type="EMBL" id="GBP54439.1"/>
    </source>
</evidence>
<dbReference type="Proteomes" id="UP000299102">
    <property type="component" value="Unassembled WGS sequence"/>
</dbReference>
<reference evidence="1 2" key="1">
    <citation type="journal article" date="2019" name="Commun. Biol.">
        <title>The bagworm genome reveals a unique fibroin gene that provides high tensile strength.</title>
        <authorList>
            <person name="Kono N."/>
            <person name="Nakamura H."/>
            <person name="Ohtoshi R."/>
            <person name="Tomita M."/>
            <person name="Numata K."/>
            <person name="Arakawa K."/>
        </authorList>
    </citation>
    <scope>NUCLEOTIDE SEQUENCE [LARGE SCALE GENOMIC DNA]</scope>
</reference>
<proteinExistence type="predicted"/>